<dbReference type="EMBL" id="KN847983">
    <property type="protein sequence ID" value="KIR46487.1"/>
    <property type="molecule type" value="Genomic_DNA"/>
</dbReference>
<feature type="compositionally biased region" description="Polar residues" evidence="4">
    <location>
        <begin position="1214"/>
        <end position="1223"/>
    </location>
</feature>
<dbReference type="SMART" id="SM00448">
    <property type="entry name" value="REC"/>
    <property type="match status" value="1"/>
</dbReference>
<feature type="compositionally biased region" description="Basic and acidic residues" evidence="4">
    <location>
        <begin position="1263"/>
        <end position="1286"/>
    </location>
</feature>
<dbReference type="OrthoDB" id="21225at2759"/>
<dbReference type="InterPro" id="IPR001789">
    <property type="entry name" value="Sig_transdc_resp-reg_receiver"/>
</dbReference>
<accession>A0A0D0TJ06</accession>
<feature type="domain" description="Response regulatory" evidence="5">
    <location>
        <begin position="1006"/>
        <end position="1153"/>
    </location>
</feature>
<keyword evidence="2" id="KW-0902">Two-component regulatory system</keyword>
<keyword evidence="1 3" id="KW-0597">Phosphoprotein</keyword>
<feature type="compositionally biased region" description="Low complexity" evidence="4">
    <location>
        <begin position="1"/>
        <end position="26"/>
    </location>
</feature>
<feature type="compositionally biased region" description="Polar residues" evidence="4">
    <location>
        <begin position="1287"/>
        <end position="1299"/>
    </location>
</feature>
<dbReference type="PROSITE" id="PS50110">
    <property type="entry name" value="RESPONSE_REGULATORY"/>
    <property type="match status" value="1"/>
</dbReference>
<evidence type="ECO:0000313" key="6">
    <source>
        <dbReference type="EMBL" id="KIR46487.1"/>
    </source>
</evidence>
<dbReference type="HOGENOM" id="CLU_004854_0_0_1"/>
<dbReference type="InterPro" id="IPR011006">
    <property type="entry name" value="CheY-like_superfamily"/>
</dbReference>
<feature type="region of interest" description="Disordered" evidence="4">
    <location>
        <begin position="1"/>
        <end position="32"/>
    </location>
</feature>
<feature type="region of interest" description="Disordered" evidence="4">
    <location>
        <begin position="359"/>
        <end position="379"/>
    </location>
</feature>
<dbReference type="Gene3D" id="3.40.50.2300">
    <property type="match status" value="1"/>
</dbReference>
<proteinExistence type="predicted"/>
<feature type="region of interest" description="Disordered" evidence="4">
    <location>
        <begin position="1169"/>
        <end position="1306"/>
    </location>
</feature>
<feature type="compositionally biased region" description="Basic and acidic residues" evidence="4">
    <location>
        <begin position="970"/>
        <end position="982"/>
    </location>
</feature>
<feature type="modified residue" description="4-aspartylphosphate" evidence="3">
    <location>
        <position position="1055"/>
    </location>
</feature>
<dbReference type="PANTHER" id="PTHR45339">
    <property type="entry name" value="HYBRID SIGNAL TRANSDUCTION HISTIDINE KINASE J"/>
    <property type="match status" value="1"/>
</dbReference>
<feature type="region of interest" description="Disordered" evidence="4">
    <location>
        <begin position="75"/>
        <end position="105"/>
    </location>
</feature>
<gene>
    <name evidence="6" type="ORF">I312_03974</name>
</gene>
<feature type="compositionally biased region" description="Polar residues" evidence="4">
    <location>
        <begin position="360"/>
        <end position="379"/>
    </location>
</feature>
<dbReference type="CDD" id="cd17546">
    <property type="entry name" value="REC_hyHK_CKI1_RcsC-like"/>
    <property type="match status" value="1"/>
</dbReference>
<dbReference type="Pfam" id="PF00072">
    <property type="entry name" value="Response_reg"/>
    <property type="match status" value="1"/>
</dbReference>
<organism evidence="6">
    <name type="scientific">Cryptococcus bacillisporus CA1280</name>
    <dbReference type="NCBI Taxonomy" id="1296109"/>
    <lineage>
        <taxon>Eukaryota</taxon>
        <taxon>Fungi</taxon>
        <taxon>Dikarya</taxon>
        <taxon>Basidiomycota</taxon>
        <taxon>Agaricomycotina</taxon>
        <taxon>Tremellomycetes</taxon>
        <taxon>Tremellales</taxon>
        <taxon>Cryptococcaceae</taxon>
        <taxon>Cryptococcus</taxon>
        <taxon>Cryptococcus gattii species complex</taxon>
    </lineage>
</organism>
<dbReference type="GO" id="GO:0000156">
    <property type="term" value="F:phosphorelay response regulator activity"/>
    <property type="evidence" value="ECO:0007669"/>
    <property type="project" value="UniProtKB-ARBA"/>
</dbReference>
<feature type="compositionally biased region" description="Polar residues" evidence="4">
    <location>
        <begin position="1177"/>
        <end position="1190"/>
    </location>
</feature>
<dbReference type="SUPFAM" id="SSF52172">
    <property type="entry name" value="CheY-like"/>
    <property type="match status" value="1"/>
</dbReference>
<feature type="compositionally biased region" description="Basic and acidic residues" evidence="4">
    <location>
        <begin position="851"/>
        <end position="868"/>
    </location>
</feature>
<evidence type="ECO:0000256" key="1">
    <source>
        <dbReference type="ARBA" id="ARBA00022553"/>
    </source>
</evidence>
<evidence type="ECO:0000256" key="3">
    <source>
        <dbReference type="PROSITE-ProRule" id="PRU00169"/>
    </source>
</evidence>
<feature type="region of interest" description="Disordered" evidence="4">
    <location>
        <begin position="819"/>
        <end position="982"/>
    </location>
</feature>
<evidence type="ECO:0000256" key="4">
    <source>
        <dbReference type="SAM" id="MobiDB-lite"/>
    </source>
</evidence>
<sequence>MWGSNASAAASESTDSLSLSPSQSAAVEPPLPVSSHASLHSIAHPLQMSASASSTSSQILFDWSVSRLAASHTRMDPFDTFDPVSSSSEDDPIPPESRRAAHQRSVTDPILRDGQPVDIEFTTAGPPVQSYEFEQLPTFSRTLSSPLPTKVGSLRHPMPLTADDLNSHDRDLAHRPLPPTPLHFISVELADSLQSAIQTLLHLSPPHLLDNAKEQYSGCSVQIPVTSLSALLTSMRGLNFLSAHAEELVDSGAGGVAPVIHREDFDVGELLQNVADMLSGEAAEKRIDFVLFHGDIGMKHISVYGDSDGISYALSHVIRQILAVAKCDDTIELGLQVIPQSPALTSAVGLPLASTDIGGETNSKLGSTSRSELPSDRPSLSNFAQDGSLLCVFEIVHNIYQPPPSSASATPKAELNPFTHLAEETESLRPRLDTAFCKNLLRRQNAVLKLDVQPSSPLGSGMPRRAYVLSVLLPRGKPIIEPAILSKEEQEVRQPFSSQVLAREPTLDELSQFAESLRGRKVFIHANLSSVFARHLTSYLAAWGMDISHLPTDGDEADKTKILVAKCDSVYAGSTGGPDGTTSSSETPYSNIPTGMPAVHSGHFVIVDDDVAVLRHELFRIRSELLSISFKPRISKRPTMISRTRSSPAVRQIPPRSPGAVLIHFTSLANYNRVRDAITNFVGTPWLTNSETYVQPEVMVIPKPVGPRRFLTALYTAVKQPMVDPFFTPIATSPRSPGAGYFGGLRTPTEKESGFFDSVAEEPHEELDPRSNSTIVQKAKSPLREFPPSAAQIVRTNQGLHLSLPTPNEIMTTPAQEYFSGASRSPGSGASGVVMQSPDGRPFGMFFEPPIKNERRGSTHRTPSDSIRRKQANRRASASDEPIPSPSAAPPRRSSTISTAGREEHRNSSTVNVTDRPTHSRVNSRRKNNLPAAEEPIMAVGRAKGRERSETVTKGGDSASRKGTPVASPRTEESKELEKGEKAVMPKSLVPAKKNAKVDVVVPPINVLIVEDNPINQNILSMFLRKKKIKNSSAKDGAEAVEKWRTGGFHLILMDIQLPVMDGIAATKEIRRLERHNNIGVFPSTPGAELPRGPNIADPPTPSSPFRSSVIIVALTASSLQSDRVAALAAGCNDFLTKPVSLKWLDKKIVEWGCMQALIDFDGWRRWKSSDTKNPSETKQGFSVGPQQAARSLASRLRIERKGSRSPAVPASTPRLNVQSATPDRQENPAEPASQVPKTLPVAASDPPLSPKSLNKAVNDVFKQADARLENAREEQGISSRNEHTSLPDSTNTTITPSKTYPAPPS</sequence>
<evidence type="ECO:0000256" key="2">
    <source>
        <dbReference type="ARBA" id="ARBA00023012"/>
    </source>
</evidence>
<dbReference type="PANTHER" id="PTHR45339:SF1">
    <property type="entry name" value="HYBRID SIGNAL TRANSDUCTION HISTIDINE KINASE J"/>
    <property type="match status" value="1"/>
</dbReference>
<feature type="compositionally biased region" description="Low complexity" evidence="4">
    <location>
        <begin position="820"/>
        <end position="832"/>
    </location>
</feature>
<dbReference type="FunFam" id="3.40.50.2300:FF:000146">
    <property type="entry name" value="Putative two-component response regulator SSK1p"/>
    <property type="match status" value="1"/>
</dbReference>
<evidence type="ECO:0000259" key="5">
    <source>
        <dbReference type="PROSITE" id="PS50110"/>
    </source>
</evidence>
<reference evidence="6" key="1">
    <citation type="submission" date="2015-01" db="EMBL/GenBank/DDBJ databases">
        <title>The Genome Sequence of Cryptococcus gattii CA1280.</title>
        <authorList>
            <consortium name="The Broad Institute Genomics Platform"/>
            <person name="Cuomo C."/>
            <person name="Litvintseva A."/>
            <person name="Chen Y."/>
            <person name="Heitman J."/>
            <person name="Sun S."/>
            <person name="Springer D."/>
            <person name="Dromer F."/>
            <person name="Young S."/>
            <person name="Zeng Q."/>
            <person name="Gargeya S."/>
            <person name="Abouelleil A."/>
            <person name="Alvarado L."/>
            <person name="Chapman S.B."/>
            <person name="Gainer-Dewar J."/>
            <person name="Goldberg J."/>
            <person name="Griggs A."/>
            <person name="Gujja S."/>
            <person name="Hansen M."/>
            <person name="Howarth C."/>
            <person name="Imamovic A."/>
            <person name="Larimer J."/>
            <person name="Murphy C."/>
            <person name="Naylor J."/>
            <person name="Pearson M."/>
            <person name="Priest M."/>
            <person name="Roberts A."/>
            <person name="Saif S."/>
            <person name="Shea T."/>
            <person name="Sykes S."/>
            <person name="Wortman J."/>
            <person name="Nusbaum C."/>
            <person name="Birren B."/>
        </authorList>
    </citation>
    <scope>NUCLEOTIDE SEQUENCE [LARGE SCALE GENOMIC DNA]</scope>
    <source>
        <strain evidence="6">CA1280</strain>
    </source>
</reference>
<protein>
    <submittedName>
        <fullName evidence="6">Osomolarity two-component system, response regulator SSK1</fullName>
    </submittedName>
</protein>
<name>A0A0D0TJ06_CRYGA</name>